<dbReference type="PANTHER" id="PTHR43065:SF46">
    <property type="entry name" value="C4-DICARBOXYLATE TRANSPORT SENSOR PROTEIN DCTB"/>
    <property type="match status" value="1"/>
</dbReference>
<dbReference type="PROSITE" id="PS50109">
    <property type="entry name" value="HIS_KIN"/>
    <property type="match status" value="1"/>
</dbReference>
<dbReference type="InterPro" id="IPR001789">
    <property type="entry name" value="Sig_transdc_resp-reg_receiver"/>
</dbReference>
<evidence type="ECO:0000259" key="14">
    <source>
        <dbReference type="PROSITE" id="PS50110"/>
    </source>
</evidence>
<accession>A0A951Q0I0</accession>
<dbReference type="Gene3D" id="3.30.565.10">
    <property type="entry name" value="Histidine kinase-like ATPase, C-terminal domain"/>
    <property type="match status" value="1"/>
</dbReference>
<evidence type="ECO:0000256" key="11">
    <source>
        <dbReference type="SAM" id="Coils"/>
    </source>
</evidence>
<dbReference type="SMART" id="SM00388">
    <property type="entry name" value="HisKA"/>
    <property type="match status" value="1"/>
</dbReference>
<comment type="catalytic activity">
    <reaction evidence="1">
        <text>ATP + protein L-histidine = ADP + protein N-phospho-L-histidine.</text>
        <dbReference type="EC" id="2.7.13.3"/>
    </reaction>
</comment>
<dbReference type="AlphaFoldDB" id="A0A951Q0I0"/>
<dbReference type="Gene3D" id="1.10.287.130">
    <property type="match status" value="1"/>
</dbReference>
<evidence type="ECO:0000256" key="7">
    <source>
        <dbReference type="ARBA" id="ARBA00022777"/>
    </source>
</evidence>
<evidence type="ECO:0000256" key="10">
    <source>
        <dbReference type="PROSITE-ProRule" id="PRU00169"/>
    </source>
</evidence>
<evidence type="ECO:0000259" key="15">
    <source>
        <dbReference type="PROSITE" id="PS50112"/>
    </source>
</evidence>
<feature type="domain" description="Response regulatory" evidence="14">
    <location>
        <begin position="624"/>
        <end position="740"/>
    </location>
</feature>
<dbReference type="SUPFAM" id="SSF52172">
    <property type="entry name" value="CheY-like"/>
    <property type="match status" value="1"/>
</dbReference>
<protein>
    <recommendedName>
        <fullName evidence="3">histidine kinase</fullName>
        <ecNumber evidence="3">2.7.13.3</ecNumber>
    </recommendedName>
</protein>
<dbReference type="PROSITE" id="PS50112">
    <property type="entry name" value="PAS"/>
    <property type="match status" value="1"/>
</dbReference>
<evidence type="ECO:0000256" key="2">
    <source>
        <dbReference type="ARBA" id="ARBA00006402"/>
    </source>
</evidence>
<dbReference type="CDD" id="cd00082">
    <property type="entry name" value="HisKA"/>
    <property type="match status" value="1"/>
</dbReference>
<evidence type="ECO:0000256" key="6">
    <source>
        <dbReference type="ARBA" id="ARBA00022741"/>
    </source>
</evidence>
<dbReference type="PROSITE" id="PS50113">
    <property type="entry name" value="PAC"/>
    <property type="match status" value="1"/>
</dbReference>
<dbReference type="Proteomes" id="UP000715781">
    <property type="component" value="Unassembled WGS sequence"/>
</dbReference>
<dbReference type="EC" id="2.7.13.3" evidence="3"/>
<feature type="domain" description="PAC" evidence="16">
    <location>
        <begin position="317"/>
        <end position="369"/>
    </location>
</feature>
<dbReference type="InterPro" id="IPR004358">
    <property type="entry name" value="Sig_transdc_His_kin-like_C"/>
</dbReference>
<feature type="coiled-coil region" evidence="11">
    <location>
        <begin position="37"/>
        <end position="71"/>
    </location>
</feature>
<dbReference type="SMART" id="SM00065">
    <property type="entry name" value="GAF"/>
    <property type="match status" value="1"/>
</dbReference>
<dbReference type="InterPro" id="IPR000700">
    <property type="entry name" value="PAS-assoc_C"/>
</dbReference>
<name>A0A951Q0I0_9NOST</name>
<dbReference type="PANTHER" id="PTHR43065">
    <property type="entry name" value="SENSOR HISTIDINE KINASE"/>
    <property type="match status" value="1"/>
</dbReference>
<dbReference type="NCBIfam" id="TIGR00229">
    <property type="entry name" value="sensory_box"/>
    <property type="match status" value="1"/>
</dbReference>
<dbReference type="GO" id="GO:0006355">
    <property type="term" value="P:regulation of DNA-templated transcription"/>
    <property type="evidence" value="ECO:0007669"/>
    <property type="project" value="InterPro"/>
</dbReference>
<dbReference type="Pfam" id="PF00989">
    <property type="entry name" value="PAS"/>
    <property type="match status" value="1"/>
</dbReference>
<dbReference type="InterPro" id="IPR036890">
    <property type="entry name" value="HATPase_C_sf"/>
</dbReference>
<feature type="domain" description="PAS" evidence="15">
    <location>
        <begin position="245"/>
        <end position="315"/>
    </location>
</feature>
<evidence type="ECO:0000256" key="8">
    <source>
        <dbReference type="ARBA" id="ARBA00022840"/>
    </source>
</evidence>
<dbReference type="Pfam" id="PF00512">
    <property type="entry name" value="HisKA"/>
    <property type="match status" value="1"/>
</dbReference>
<dbReference type="SMART" id="SM00448">
    <property type="entry name" value="REC"/>
    <property type="match status" value="1"/>
</dbReference>
<dbReference type="SMART" id="SM00086">
    <property type="entry name" value="PAC"/>
    <property type="match status" value="1"/>
</dbReference>
<dbReference type="GO" id="GO:0000155">
    <property type="term" value="F:phosphorelay sensor kinase activity"/>
    <property type="evidence" value="ECO:0007669"/>
    <property type="project" value="InterPro"/>
</dbReference>
<dbReference type="InterPro" id="IPR013767">
    <property type="entry name" value="PAS_fold"/>
</dbReference>
<dbReference type="SUPFAM" id="SSF55785">
    <property type="entry name" value="PYP-like sensor domain (PAS domain)"/>
    <property type="match status" value="1"/>
</dbReference>
<keyword evidence="11" id="KW-0175">Coiled coil</keyword>
<evidence type="ECO:0000313" key="18">
    <source>
        <dbReference type="Proteomes" id="UP000715781"/>
    </source>
</evidence>
<dbReference type="Gene3D" id="3.40.50.2300">
    <property type="match status" value="1"/>
</dbReference>
<dbReference type="InterPro" id="IPR000014">
    <property type="entry name" value="PAS"/>
</dbReference>
<keyword evidence="7" id="KW-0418">Kinase</keyword>
<dbReference type="PRINTS" id="PR00344">
    <property type="entry name" value="BCTRLSENSOR"/>
</dbReference>
<feature type="domain" description="Phytochrome chromophore attachment site" evidence="12">
    <location>
        <begin position="81"/>
        <end position="218"/>
    </location>
</feature>
<reference evidence="17" key="2">
    <citation type="journal article" date="2022" name="Microbiol. Resour. Announc.">
        <title>Metagenome Sequencing to Explore Phylogenomics of Terrestrial Cyanobacteria.</title>
        <authorList>
            <person name="Ward R.D."/>
            <person name="Stajich J.E."/>
            <person name="Johansen J.R."/>
            <person name="Huntemann M."/>
            <person name="Clum A."/>
            <person name="Foster B."/>
            <person name="Foster B."/>
            <person name="Roux S."/>
            <person name="Palaniappan K."/>
            <person name="Varghese N."/>
            <person name="Mukherjee S."/>
            <person name="Reddy T.B.K."/>
            <person name="Daum C."/>
            <person name="Copeland A."/>
            <person name="Chen I.A."/>
            <person name="Ivanova N.N."/>
            <person name="Kyrpides N.C."/>
            <person name="Shapiro N."/>
            <person name="Eloe-Fadrosh E.A."/>
            <person name="Pietrasiak N."/>
        </authorList>
    </citation>
    <scope>NUCLEOTIDE SEQUENCE</scope>
    <source>
        <strain evidence="17">JT2-VF2</strain>
    </source>
</reference>
<organism evidence="17 18">
    <name type="scientific">Mojavia pulchra JT2-VF2</name>
    <dbReference type="NCBI Taxonomy" id="287848"/>
    <lineage>
        <taxon>Bacteria</taxon>
        <taxon>Bacillati</taxon>
        <taxon>Cyanobacteriota</taxon>
        <taxon>Cyanophyceae</taxon>
        <taxon>Nostocales</taxon>
        <taxon>Nostocaceae</taxon>
    </lineage>
</organism>
<keyword evidence="9" id="KW-0902">Two-component regulatory system</keyword>
<dbReference type="Gene3D" id="3.30.450.40">
    <property type="match status" value="1"/>
</dbReference>
<dbReference type="SMART" id="SM00091">
    <property type="entry name" value="PAS"/>
    <property type="match status" value="1"/>
</dbReference>
<evidence type="ECO:0000256" key="3">
    <source>
        <dbReference type="ARBA" id="ARBA00012438"/>
    </source>
</evidence>
<dbReference type="InterPro" id="IPR036097">
    <property type="entry name" value="HisK_dim/P_sf"/>
</dbReference>
<gene>
    <name evidence="17" type="ORF">KME32_21090</name>
</gene>
<comment type="caution">
    <text evidence="17">The sequence shown here is derived from an EMBL/GenBank/DDBJ whole genome shotgun (WGS) entry which is preliminary data.</text>
</comment>
<evidence type="ECO:0000256" key="5">
    <source>
        <dbReference type="ARBA" id="ARBA00022679"/>
    </source>
</evidence>
<dbReference type="Pfam" id="PF00072">
    <property type="entry name" value="Response_reg"/>
    <property type="match status" value="1"/>
</dbReference>
<keyword evidence="8" id="KW-0067">ATP-binding</keyword>
<evidence type="ECO:0000256" key="1">
    <source>
        <dbReference type="ARBA" id="ARBA00000085"/>
    </source>
</evidence>
<dbReference type="Pfam" id="PF01590">
    <property type="entry name" value="GAF"/>
    <property type="match status" value="1"/>
</dbReference>
<keyword evidence="4 10" id="KW-0597">Phosphoprotein</keyword>
<dbReference type="PROSITE" id="PS50110">
    <property type="entry name" value="RESPONSE_REGULATORY"/>
    <property type="match status" value="1"/>
</dbReference>
<reference evidence="17" key="1">
    <citation type="submission" date="2021-05" db="EMBL/GenBank/DDBJ databases">
        <authorList>
            <person name="Pietrasiak N."/>
            <person name="Ward R."/>
            <person name="Stajich J.E."/>
            <person name="Kurbessoian T."/>
        </authorList>
    </citation>
    <scope>NUCLEOTIDE SEQUENCE</scope>
    <source>
        <strain evidence="17">JT2-VF2</strain>
    </source>
</reference>
<evidence type="ECO:0000259" key="16">
    <source>
        <dbReference type="PROSITE" id="PS50113"/>
    </source>
</evidence>
<dbReference type="CDD" id="cd00130">
    <property type="entry name" value="PAS"/>
    <property type="match status" value="1"/>
</dbReference>
<dbReference type="InterPro" id="IPR003018">
    <property type="entry name" value="GAF"/>
</dbReference>
<dbReference type="Gene3D" id="3.30.450.20">
    <property type="entry name" value="PAS domain"/>
    <property type="match status" value="1"/>
</dbReference>
<dbReference type="InterPro" id="IPR003594">
    <property type="entry name" value="HATPase_dom"/>
</dbReference>
<dbReference type="SUPFAM" id="SSF47384">
    <property type="entry name" value="Homodimeric domain of signal transducing histidine kinase"/>
    <property type="match status" value="1"/>
</dbReference>
<keyword evidence="5" id="KW-0808">Transferase</keyword>
<evidence type="ECO:0000259" key="13">
    <source>
        <dbReference type="PROSITE" id="PS50109"/>
    </source>
</evidence>
<dbReference type="InterPro" id="IPR003661">
    <property type="entry name" value="HisK_dim/P_dom"/>
</dbReference>
<dbReference type="InterPro" id="IPR035965">
    <property type="entry name" value="PAS-like_dom_sf"/>
</dbReference>
<dbReference type="EMBL" id="JAHHHN010000014">
    <property type="protein sequence ID" value="MBW4563590.1"/>
    <property type="molecule type" value="Genomic_DNA"/>
</dbReference>
<evidence type="ECO:0000256" key="4">
    <source>
        <dbReference type="ARBA" id="ARBA00022553"/>
    </source>
</evidence>
<dbReference type="InterPro" id="IPR001610">
    <property type="entry name" value="PAC"/>
</dbReference>
<dbReference type="Pfam" id="PF02518">
    <property type="entry name" value="HATPase_c"/>
    <property type="match status" value="1"/>
</dbReference>
<comment type="similarity">
    <text evidence="2">In the N-terminal section; belongs to the phytochrome family.</text>
</comment>
<evidence type="ECO:0000259" key="12">
    <source>
        <dbReference type="PROSITE" id="PS50046"/>
    </source>
</evidence>
<proteinExistence type="inferred from homology"/>
<dbReference type="InterPro" id="IPR016132">
    <property type="entry name" value="Phyto_chromo_attachment"/>
</dbReference>
<feature type="domain" description="Histidine kinase" evidence="13">
    <location>
        <begin position="382"/>
        <end position="605"/>
    </location>
</feature>
<dbReference type="InterPro" id="IPR029016">
    <property type="entry name" value="GAF-like_dom_sf"/>
</dbReference>
<dbReference type="SMART" id="SM00387">
    <property type="entry name" value="HATPase_c"/>
    <property type="match status" value="1"/>
</dbReference>
<sequence length="743" mass="82979">MALVPLVPKAIAHLAPLLSEEPALADFFCPYRERVRLESQSQAVQLAELTAHQYEEKVWRQQAERERLVAQITQHIRQSLDLGEILSTTVSEVRQFLQTERVFIYRFNEDWSGSVTVESVAPGWSPILGTKITDSFFVEPTCRELYKQGRIQAVADIYTAGFSKCHVDFLVQLEVRANLVIPIVQGEKLWGLLVANHCSEPRQWEQLEIDLLKQLATQVAIAIQQSELYQHIQTELIERQKSEQKIREQAALLDIATDAIIVQSLDNQIRFWNKSAEALYGWKAAEVMGQNLHQLILHKTSPQLQQAQQSVIECGSWQGELYQVTKEGKEIIVSSRWTLVVDFEGQPQSILIVNTDITEKKQLETQFLQAQRLESIGTLAGGIAHDLNNVLTPIITSAQLLLKTQLKPEKQERLLTIIEASAKRGAALVKQVLSFARGMEGEHTMVQLKHLILEVKHIVKETFPKSIEVDVDISPELLLVSGDPTQLHQVLMNLVINARDAMPDGGTLKLCAENFFIDENYARMNLEASVGPYSVITVSDTGTGMTSDVMSRIFEPFFTTKEQSKGTGLGLSTVRGIIKSHGGFLTVESAVGQGTKFQVFLPTVLGTQVLPSLHKELPQGQGELILVVDDEATIREITKTSLEKSNYKVLTANDGLEAIALYLQHRNEISVVLMDMMMPEMDGLTAIRVLKQINPQVLMIAASGLTDSSQFNVAIGTDVQAFLPKPYTLQELLKSLHSVLRAK</sequence>
<dbReference type="GO" id="GO:0005524">
    <property type="term" value="F:ATP binding"/>
    <property type="evidence" value="ECO:0007669"/>
    <property type="project" value="UniProtKB-KW"/>
</dbReference>
<dbReference type="InterPro" id="IPR011006">
    <property type="entry name" value="CheY-like_superfamily"/>
</dbReference>
<dbReference type="SUPFAM" id="SSF55874">
    <property type="entry name" value="ATPase domain of HSP90 chaperone/DNA topoisomerase II/histidine kinase"/>
    <property type="match status" value="1"/>
</dbReference>
<dbReference type="PROSITE" id="PS50046">
    <property type="entry name" value="PHYTOCHROME_2"/>
    <property type="match status" value="1"/>
</dbReference>
<dbReference type="InterPro" id="IPR005467">
    <property type="entry name" value="His_kinase_dom"/>
</dbReference>
<dbReference type="CDD" id="cd00156">
    <property type="entry name" value="REC"/>
    <property type="match status" value="1"/>
</dbReference>
<evidence type="ECO:0000256" key="9">
    <source>
        <dbReference type="ARBA" id="ARBA00023012"/>
    </source>
</evidence>
<dbReference type="SUPFAM" id="SSF55781">
    <property type="entry name" value="GAF domain-like"/>
    <property type="match status" value="1"/>
</dbReference>
<keyword evidence="6" id="KW-0547">Nucleotide-binding</keyword>
<evidence type="ECO:0000313" key="17">
    <source>
        <dbReference type="EMBL" id="MBW4563590.1"/>
    </source>
</evidence>
<feature type="modified residue" description="4-aspartylphosphate" evidence="10">
    <location>
        <position position="675"/>
    </location>
</feature>